<dbReference type="AlphaFoldDB" id="A0A2R5F828"/>
<evidence type="ECO:0000256" key="11">
    <source>
        <dbReference type="SAM" id="Phobius"/>
    </source>
</evidence>
<evidence type="ECO:0000256" key="7">
    <source>
        <dbReference type="ARBA" id="ARBA00022927"/>
    </source>
</evidence>
<dbReference type="SUPFAM" id="SSF74653">
    <property type="entry name" value="TolA/TonB C-terminal domain"/>
    <property type="match status" value="1"/>
</dbReference>
<dbReference type="PANTHER" id="PTHR33446">
    <property type="entry name" value="PROTEIN TONB-RELATED"/>
    <property type="match status" value="1"/>
</dbReference>
<feature type="transmembrane region" description="Helical" evidence="11">
    <location>
        <begin position="12"/>
        <end position="35"/>
    </location>
</feature>
<evidence type="ECO:0000256" key="3">
    <source>
        <dbReference type="ARBA" id="ARBA00022448"/>
    </source>
</evidence>
<keyword evidence="4" id="KW-1003">Cell membrane</keyword>
<evidence type="ECO:0000256" key="9">
    <source>
        <dbReference type="ARBA" id="ARBA00023136"/>
    </source>
</evidence>
<evidence type="ECO:0000256" key="6">
    <source>
        <dbReference type="ARBA" id="ARBA00022692"/>
    </source>
</evidence>
<dbReference type="GO" id="GO:0015031">
    <property type="term" value="P:protein transport"/>
    <property type="evidence" value="ECO:0007669"/>
    <property type="project" value="UniProtKB-KW"/>
</dbReference>
<name>A0A2R5F828_9PROT</name>
<evidence type="ECO:0000313" key="13">
    <source>
        <dbReference type="EMBL" id="GBG13708.1"/>
    </source>
</evidence>
<dbReference type="PROSITE" id="PS52015">
    <property type="entry name" value="TONB_CTD"/>
    <property type="match status" value="1"/>
</dbReference>
<dbReference type="NCBIfam" id="TIGR01352">
    <property type="entry name" value="tonB_Cterm"/>
    <property type="match status" value="1"/>
</dbReference>
<evidence type="ECO:0000256" key="1">
    <source>
        <dbReference type="ARBA" id="ARBA00004383"/>
    </source>
</evidence>
<comment type="caution">
    <text evidence="13">The sequence shown here is derived from an EMBL/GenBank/DDBJ whole genome shotgun (WGS) entry which is preliminary data.</text>
</comment>
<evidence type="ECO:0000256" key="5">
    <source>
        <dbReference type="ARBA" id="ARBA00022519"/>
    </source>
</evidence>
<feature type="domain" description="TonB C-terminal" evidence="12">
    <location>
        <begin position="210"/>
        <end position="307"/>
    </location>
</feature>
<dbReference type="Proteomes" id="UP000245081">
    <property type="component" value="Unassembled WGS sequence"/>
</dbReference>
<comment type="similarity">
    <text evidence="2">Belongs to the TonB family.</text>
</comment>
<dbReference type="GO" id="GO:0055085">
    <property type="term" value="P:transmembrane transport"/>
    <property type="evidence" value="ECO:0007669"/>
    <property type="project" value="InterPro"/>
</dbReference>
<dbReference type="GO" id="GO:0031992">
    <property type="term" value="F:energy transducer activity"/>
    <property type="evidence" value="ECO:0007669"/>
    <property type="project" value="TreeGrafter"/>
</dbReference>
<keyword evidence="8 11" id="KW-1133">Transmembrane helix</keyword>
<accession>A0A2R5F828</accession>
<dbReference type="InterPro" id="IPR051045">
    <property type="entry name" value="TonB-dependent_transducer"/>
</dbReference>
<keyword evidence="3" id="KW-0813">Transport</keyword>
<proteinExistence type="inferred from homology"/>
<organism evidence="13 14">
    <name type="scientific">Novimethylophilus kurashikiensis</name>
    <dbReference type="NCBI Taxonomy" id="1825523"/>
    <lineage>
        <taxon>Bacteria</taxon>
        <taxon>Pseudomonadati</taxon>
        <taxon>Pseudomonadota</taxon>
        <taxon>Betaproteobacteria</taxon>
        <taxon>Nitrosomonadales</taxon>
        <taxon>Methylophilaceae</taxon>
        <taxon>Novimethylophilus</taxon>
    </lineage>
</organism>
<evidence type="ECO:0000256" key="4">
    <source>
        <dbReference type="ARBA" id="ARBA00022475"/>
    </source>
</evidence>
<feature type="region of interest" description="Disordered" evidence="10">
    <location>
        <begin position="141"/>
        <end position="160"/>
    </location>
</feature>
<dbReference type="GO" id="GO:0098797">
    <property type="term" value="C:plasma membrane protein complex"/>
    <property type="evidence" value="ECO:0007669"/>
    <property type="project" value="TreeGrafter"/>
</dbReference>
<dbReference type="InterPro" id="IPR006260">
    <property type="entry name" value="TonB/TolA_C"/>
</dbReference>
<protein>
    <submittedName>
        <fullName evidence="13">Periplasmic protein TonB</fullName>
    </submittedName>
</protein>
<dbReference type="PANTHER" id="PTHR33446:SF11">
    <property type="entry name" value="TONB3"/>
    <property type="match status" value="1"/>
</dbReference>
<keyword evidence="14" id="KW-1185">Reference proteome</keyword>
<keyword evidence="7" id="KW-0653">Protein transport</keyword>
<sequence>MKSWLAYARTHLFEVALGVSLALHAIVIGGINFSLPDLKKLQDNLATLDVILVNAKTNSRPIKADALAQTNLDRGGNTEEKRRMKSPLPSAKKMAVDTSATPDASEKRMAAQVAQIEADRVERQQKVQQLEQRVQQTMTQLKSTRQVEQTPTPTAAAKPQVEASDLLSKSLLQAAQLEAEIAKEQDDYQRRPKRKFIGARAAEYKFAAYVEDWRQKVEKVGNLNYPEAAKTQKIYGKLKMTVSIRADGTIESLEINQSSGYKVLDDAAKRIVELAAPYAAFTPDIRKDTDILSITRTWTFTREESLASSAN</sequence>
<keyword evidence="9 11" id="KW-0472">Membrane</keyword>
<evidence type="ECO:0000256" key="8">
    <source>
        <dbReference type="ARBA" id="ARBA00022989"/>
    </source>
</evidence>
<feature type="region of interest" description="Disordered" evidence="10">
    <location>
        <begin position="71"/>
        <end position="104"/>
    </location>
</feature>
<evidence type="ECO:0000313" key="14">
    <source>
        <dbReference type="Proteomes" id="UP000245081"/>
    </source>
</evidence>
<evidence type="ECO:0000256" key="2">
    <source>
        <dbReference type="ARBA" id="ARBA00006555"/>
    </source>
</evidence>
<reference evidence="13 14" key="1">
    <citation type="journal article" date="2018" name="Environ. Microbiol.">
        <title>Isolation and genomic characterization of Novimethylophilus kurashikiensis gen. nov. sp. nov., a new lanthanide-dependent methylotrophic species of Methylophilaceae.</title>
        <authorList>
            <person name="Lv H."/>
            <person name="Sahin N."/>
            <person name="Tani A."/>
        </authorList>
    </citation>
    <scope>NUCLEOTIDE SEQUENCE [LARGE SCALE GENOMIC DNA]</scope>
    <source>
        <strain evidence="13 14">La2-4</strain>
    </source>
</reference>
<evidence type="ECO:0000259" key="12">
    <source>
        <dbReference type="PROSITE" id="PS52015"/>
    </source>
</evidence>
<comment type="subcellular location">
    <subcellularLocation>
        <location evidence="1">Cell inner membrane</location>
        <topology evidence="1">Single-pass membrane protein</topology>
        <orientation evidence="1">Periplasmic side</orientation>
    </subcellularLocation>
</comment>
<gene>
    <name evidence="13" type="primary">tonB</name>
    <name evidence="13" type="ORF">NMK_1259</name>
</gene>
<dbReference type="Pfam" id="PF03544">
    <property type="entry name" value="TonB_C"/>
    <property type="match status" value="1"/>
</dbReference>
<dbReference type="RefSeq" id="WP_227871388.1">
    <property type="nucleotide sequence ID" value="NZ_BDOQ01000003.1"/>
</dbReference>
<evidence type="ECO:0000256" key="10">
    <source>
        <dbReference type="SAM" id="MobiDB-lite"/>
    </source>
</evidence>
<keyword evidence="5" id="KW-0997">Cell inner membrane</keyword>
<feature type="compositionally biased region" description="Polar residues" evidence="10">
    <location>
        <begin position="141"/>
        <end position="153"/>
    </location>
</feature>
<dbReference type="EMBL" id="BDOQ01000003">
    <property type="protein sequence ID" value="GBG13708.1"/>
    <property type="molecule type" value="Genomic_DNA"/>
</dbReference>
<keyword evidence="6 11" id="KW-0812">Transmembrane</keyword>
<dbReference type="InterPro" id="IPR037682">
    <property type="entry name" value="TonB_C"/>
</dbReference>
<dbReference type="Gene3D" id="3.30.1150.10">
    <property type="match status" value="1"/>
</dbReference>